<keyword evidence="14" id="KW-1185">Reference proteome</keyword>
<evidence type="ECO:0000256" key="8">
    <source>
        <dbReference type="ARBA" id="ARBA00023054"/>
    </source>
</evidence>
<dbReference type="PANTHER" id="PTHR13222:SF1">
    <property type="entry name" value="RB1-INDUCIBLE COILED-COIL PROTEIN 1"/>
    <property type="match status" value="1"/>
</dbReference>
<comment type="subunit">
    <text evidence="9">Homodimer.</text>
</comment>
<comment type="function">
    <text evidence="9">Involved in cytoplasm to vacuole transport (Cvt), pexophagy, mitophagy and nucleophagy. Recruits mitochondria for their selective degradation via autophagy (mitophagy) during starvation. Works as scaffold proteins that recruit ATG proteins to the pre-autophagosome (PAS), the site of vesicle/autophagosome formation. Required for the Cvt vesicles completion.</text>
</comment>
<dbReference type="GO" id="GO:0034517">
    <property type="term" value="P:ribophagy"/>
    <property type="evidence" value="ECO:0007669"/>
    <property type="project" value="TreeGrafter"/>
</dbReference>
<keyword evidence="8 10" id="KW-0175">Coiled coil</keyword>
<dbReference type="GO" id="GO:0060090">
    <property type="term" value="F:molecular adaptor activity"/>
    <property type="evidence" value="ECO:0007669"/>
    <property type="project" value="TreeGrafter"/>
</dbReference>
<dbReference type="GO" id="GO:0000045">
    <property type="term" value="P:autophagosome assembly"/>
    <property type="evidence" value="ECO:0007669"/>
    <property type="project" value="UniProtKB-UniRule"/>
</dbReference>
<dbReference type="GO" id="GO:1990316">
    <property type="term" value="C:Atg1/ULK1 kinase complex"/>
    <property type="evidence" value="ECO:0007669"/>
    <property type="project" value="TreeGrafter"/>
</dbReference>
<evidence type="ECO:0000256" key="7">
    <source>
        <dbReference type="ARBA" id="ARBA00023006"/>
    </source>
</evidence>
<dbReference type="AlphaFoldDB" id="A0A7H9AVK4"/>
<dbReference type="GO" id="GO:0019901">
    <property type="term" value="F:protein kinase binding"/>
    <property type="evidence" value="ECO:0007669"/>
    <property type="project" value="TreeGrafter"/>
</dbReference>
<comment type="similarity">
    <text evidence="2 9">Belongs to the ATG11 family.</text>
</comment>
<dbReference type="GO" id="GO:0061709">
    <property type="term" value="P:reticulophagy"/>
    <property type="evidence" value="ECO:0007669"/>
    <property type="project" value="TreeGrafter"/>
</dbReference>
<organism evidence="13 14">
    <name type="scientific">Zygotorulaspora mrakii</name>
    <name type="common">Zygosaccharomyces mrakii</name>
    <dbReference type="NCBI Taxonomy" id="42260"/>
    <lineage>
        <taxon>Eukaryota</taxon>
        <taxon>Fungi</taxon>
        <taxon>Dikarya</taxon>
        <taxon>Ascomycota</taxon>
        <taxon>Saccharomycotina</taxon>
        <taxon>Saccharomycetes</taxon>
        <taxon>Saccharomycetales</taxon>
        <taxon>Saccharomycetaceae</taxon>
        <taxon>Zygotorulaspora</taxon>
    </lineage>
</organism>
<dbReference type="GeneID" id="59233951"/>
<evidence type="ECO:0000256" key="9">
    <source>
        <dbReference type="RuleBase" id="RU367075"/>
    </source>
</evidence>
<feature type="coiled-coil region" evidence="10">
    <location>
        <begin position="745"/>
        <end position="804"/>
    </location>
</feature>
<reference evidence="13 14" key="1">
    <citation type="submission" date="2020-07" db="EMBL/GenBank/DDBJ databases">
        <title>The yeast mating-type switching endonuclease HO is a domesticated member of an unorthodox homing genetic element family.</title>
        <authorList>
            <person name="Coughlan A.Y."/>
            <person name="Lombardi L."/>
            <person name="Braun-Galleani S."/>
            <person name="Martos A.R."/>
            <person name="Galeote V."/>
            <person name="Bigey F."/>
            <person name="Dequin S."/>
            <person name="Byrne K.P."/>
            <person name="Wolfe K.H."/>
        </authorList>
    </citation>
    <scope>NUCLEOTIDE SEQUENCE [LARGE SCALE GENOMIC DNA]</scope>
    <source>
        <strain evidence="13 14">NRRL Y-6702</strain>
    </source>
</reference>
<keyword evidence="7 9" id="KW-0072">Autophagy</keyword>
<dbReference type="GO" id="GO:0015031">
    <property type="term" value="P:protein transport"/>
    <property type="evidence" value="ECO:0007669"/>
    <property type="project" value="UniProtKB-KW"/>
</dbReference>
<evidence type="ECO:0000256" key="1">
    <source>
        <dbReference type="ARBA" id="ARBA00004148"/>
    </source>
</evidence>
<gene>
    <name evidence="13" type="ORF">HG535_0A02530</name>
</gene>
<feature type="domain" description="Autophagy-related protein 11 C-terminal" evidence="12">
    <location>
        <begin position="942"/>
        <end position="1109"/>
    </location>
</feature>
<proteinExistence type="inferred from homology"/>
<evidence type="ECO:0000256" key="5">
    <source>
        <dbReference type="ARBA" id="ARBA00022554"/>
    </source>
</evidence>
<dbReference type="PANTHER" id="PTHR13222">
    <property type="entry name" value="RB1-INDUCIBLE COILED-COIL"/>
    <property type="match status" value="1"/>
</dbReference>
<dbReference type="GO" id="GO:0005774">
    <property type="term" value="C:vacuolar membrane"/>
    <property type="evidence" value="ECO:0007669"/>
    <property type="project" value="UniProtKB-SubCell"/>
</dbReference>
<keyword evidence="4 9" id="KW-0813">Transport</keyword>
<sequence>MSNDAHIINAITGESVSTDLKFFMSLDDFKRFIIQKWNIPWDQLLILLPFGNKLKASSFKDCLSNTAIGANEFYVYDRRLFSVINEPVYPQHDMSSNPELAEKVESLLHLLTRDIQSKNECTLFKPISSPLEDVDLKLENLSHRTIISLLTTNLGWLSALEIDVHYFRKMIQEYLSQTSSIFKCLSICEQYLKLYCYDVEKLYNSNVQFLNQLADDTSSKKWKDCYNNTLLRLDGLNGTLEQYVHREMLEENEMKLILLDQTIDNKLKKIRQELDFNAELRNKVTKSVESIQKEFAPGSIKDRFEKVMLDKFDELVQDTRSTSRAILEQDFAETQNSDLENAQQYLESIKNGVARKLLTIANAVYAQIELVLEQRGSLQKRAIITLGEIAFVQMETLGIKKILLDDCNKELDVYQKLELELSQVESLPFIYGLYLIECYRRQIWCTLVTKSIIKCSKELKDVLEKEKISRSRWIEKFGSVASIFSNSLDDLSDLHQLAKSFDETSYFQTTSQEYSTSSEDTKQFTLQVIEKYMKQMKELNVSTEITDILWQNFYEANSLSLELYMNDKEPSDSPRTMTAGHQINGYRARIKKLESLLHDVKYSDPSRWPSGILNSNYMQPFHNSITTIGARAKLCDSNNSYNVMEMQLKIKNLQELAYQSNKTNDTKDLQLSAVNAKVADLEIENAAFKENLSHLKKELARLAVVEEEKQSYILLQQKSFKSDIQSVIKENTSLVGELTSISENFRNVQDERDNLLLEFRRLKEKSVKQMDAFTSEGDKLTERNKQLENSMAGLRKTNEELASKNTKAVYVDEATQTVEEPIEQSSLISNSHDMKDLLKRIEARTFEVFKSDVFILENIGLLLAFDEEGFIKIKRVKGLKKDQNASILDESTQIPENDTVLKSSVFRGIKQLYNELQIKPESDKHNDFLFRLNKVYDDKLFENAVIGRFKDIEFLAKKLTKENKRKKGLLETYQKERLALNNFQVGDLALFLPTRETISSCESSESSLISSFSSVDLSTPPPLDASIAVASSGGRKEKSAKARRNPPWAAFTAFEDNTRYFLKDENGLTKGREWFVGRILNLESNVVDRQNYNPYKLPQGTVWFHLSATMISLSG</sequence>
<evidence type="ECO:0000313" key="13">
    <source>
        <dbReference type="EMBL" id="QLG70315.1"/>
    </source>
</evidence>
<protein>
    <recommendedName>
        <fullName evidence="3 9">Autophagy-related protein 11</fullName>
    </recommendedName>
</protein>
<dbReference type="GO" id="GO:0000422">
    <property type="term" value="P:autophagy of mitochondrion"/>
    <property type="evidence" value="ECO:0007669"/>
    <property type="project" value="TreeGrafter"/>
</dbReference>
<evidence type="ECO:0000259" key="12">
    <source>
        <dbReference type="Pfam" id="PF10377"/>
    </source>
</evidence>
<comment type="subcellular location">
    <subcellularLocation>
        <location evidence="9">Preautophagosomal structure membrane</location>
        <topology evidence="9">Peripheral membrane protein</topology>
    </subcellularLocation>
    <subcellularLocation>
        <location evidence="1 9">Vacuole membrane</location>
        <topology evidence="1 9">Peripheral membrane protein</topology>
    </subcellularLocation>
    <text evidence="9">During pexophagy, accumulates in the vacuolar membrane region, where the peroxisomes contact the vacuole.</text>
</comment>
<dbReference type="RefSeq" id="XP_037142043.1">
    <property type="nucleotide sequence ID" value="XM_037286148.1"/>
</dbReference>
<dbReference type="GO" id="GO:0034727">
    <property type="term" value="P:piecemeal microautophagy of the nucleus"/>
    <property type="evidence" value="ECO:0007669"/>
    <property type="project" value="TreeGrafter"/>
</dbReference>
<keyword evidence="9" id="KW-0472">Membrane</keyword>
<evidence type="ECO:0000313" key="14">
    <source>
        <dbReference type="Proteomes" id="UP000509704"/>
    </source>
</evidence>
<evidence type="ECO:0000256" key="2">
    <source>
        <dbReference type="ARBA" id="ARBA00009729"/>
    </source>
</evidence>
<evidence type="ECO:0000259" key="11">
    <source>
        <dbReference type="Pfam" id="PF04108"/>
    </source>
</evidence>
<evidence type="ECO:0000256" key="6">
    <source>
        <dbReference type="ARBA" id="ARBA00022927"/>
    </source>
</evidence>
<dbReference type="InterPro" id="IPR040040">
    <property type="entry name" value="ATG11"/>
</dbReference>
<evidence type="ECO:0000256" key="10">
    <source>
        <dbReference type="SAM" id="Coils"/>
    </source>
</evidence>
<dbReference type="EMBL" id="CP058604">
    <property type="protein sequence ID" value="QLG70315.1"/>
    <property type="molecule type" value="Genomic_DNA"/>
</dbReference>
<keyword evidence="5 9" id="KW-0926">Vacuole</keyword>
<dbReference type="OrthoDB" id="447953at2759"/>
<dbReference type="GO" id="GO:1903599">
    <property type="term" value="P:positive regulation of autophagy of mitochondrion"/>
    <property type="evidence" value="ECO:0007669"/>
    <property type="project" value="UniProtKB-UniRule"/>
</dbReference>
<dbReference type="Proteomes" id="UP000509704">
    <property type="component" value="Chromosome 1"/>
</dbReference>
<name>A0A7H9AVK4_ZYGMR</name>
<dbReference type="InterPro" id="IPR019460">
    <property type="entry name" value="Atg11_C"/>
</dbReference>
<dbReference type="InterPro" id="IPR045326">
    <property type="entry name" value="ATG17-like_dom"/>
</dbReference>
<dbReference type="GO" id="GO:0034045">
    <property type="term" value="C:phagophore assembly site membrane"/>
    <property type="evidence" value="ECO:0007669"/>
    <property type="project" value="UniProtKB-SubCell"/>
</dbReference>
<evidence type="ECO:0000256" key="3">
    <source>
        <dbReference type="ARBA" id="ARBA00013804"/>
    </source>
</evidence>
<accession>A0A7H9AVK4</accession>
<feature type="coiled-coil region" evidence="10">
    <location>
        <begin position="671"/>
        <end position="698"/>
    </location>
</feature>
<dbReference type="Pfam" id="PF10377">
    <property type="entry name" value="ATG11"/>
    <property type="match status" value="1"/>
</dbReference>
<feature type="domain" description="Autophagy protein ATG17-like" evidence="11">
    <location>
        <begin position="148"/>
        <end position="480"/>
    </location>
</feature>
<evidence type="ECO:0000256" key="4">
    <source>
        <dbReference type="ARBA" id="ARBA00022448"/>
    </source>
</evidence>
<dbReference type="Pfam" id="PF04108">
    <property type="entry name" value="ATG17_like"/>
    <property type="match status" value="1"/>
</dbReference>
<keyword evidence="6 9" id="KW-0653">Protein transport</keyword>
<dbReference type="KEGG" id="zmk:HG535_0A02530"/>